<feature type="region of interest" description="Disordered" evidence="1">
    <location>
        <begin position="142"/>
        <end position="184"/>
    </location>
</feature>
<keyword evidence="3" id="KW-1185">Reference proteome</keyword>
<organism evidence="2 3">
    <name type="scientific">Hibiscus sabdariffa</name>
    <name type="common">roselle</name>
    <dbReference type="NCBI Taxonomy" id="183260"/>
    <lineage>
        <taxon>Eukaryota</taxon>
        <taxon>Viridiplantae</taxon>
        <taxon>Streptophyta</taxon>
        <taxon>Embryophyta</taxon>
        <taxon>Tracheophyta</taxon>
        <taxon>Spermatophyta</taxon>
        <taxon>Magnoliopsida</taxon>
        <taxon>eudicotyledons</taxon>
        <taxon>Gunneridae</taxon>
        <taxon>Pentapetalae</taxon>
        <taxon>rosids</taxon>
        <taxon>malvids</taxon>
        <taxon>Malvales</taxon>
        <taxon>Malvaceae</taxon>
        <taxon>Malvoideae</taxon>
        <taxon>Hibiscus</taxon>
    </lineage>
</organism>
<proteinExistence type="predicted"/>
<reference evidence="2 3" key="1">
    <citation type="journal article" date="2024" name="G3 (Bethesda)">
        <title>Genome assembly of Hibiscus sabdariffa L. provides insights into metabolisms of medicinal natural products.</title>
        <authorList>
            <person name="Kim T."/>
        </authorList>
    </citation>
    <scope>NUCLEOTIDE SEQUENCE [LARGE SCALE GENOMIC DNA]</scope>
    <source>
        <strain evidence="2">TK-2024</strain>
        <tissue evidence="2">Old leaves</tissue>
    </source>
</reference>
<dbReference type="EMBL" id="JBBPBM010001795">
    <property type="protein sequence ID" value="KAK8481901.1"/>
    <property type="molecule type" value="Genomic_DNA"/>
</dbReference>
<sequence>MVGEEDDDDEVIVFKPVVSEKRTEVIGSNLNQHNTFGANPIPVSAGSILPQYLQPVQMHASRWPVEEAMSLANSLNGLTVLENGHLTKQDMQENVGLSHSDTCSIAIQQPITSSGIQTKAPETVMPSRIDPMVSPRVTDDALAAKTTSASQVDMRRNPISRSVRHLGPPPGFSPVPLKPASESVTTSDMDNLLMDDYRCSSGLTRTISFPFPGKHVPMVQFQTEKQKRWLDYNTIGHLKFQHEQKLQLQQIMNGNQQFTISLDKLLFCVRSNWESNHAVKSGSHLAIEIAMCVLEMFDRACMFSCLSQLILPFSPDLQWKIEDTIFKTWNLYRVNAFGGYLG</sequence>
<feature type="compositionally biased region" description="Pro residues" evidence="1">
    <location>
        <begin position="167"/>
        <end position="177"/>
    </location>
</feature>
<dbReference type="Proteomes" id="UP001472677">
    <property type="component" value="Unassembled WGS sequence"/>
</dbReference>
<protein>
    <submittedName>
        <fullName evidence="2">Uncharacterized protein</fullName>
    </submittedName>
</protein>
<evidence type="ECO:0000313" key="3">
    <source>
        <dbReference type="Proteomes" id="UP001472677"/>
    </source>
</evidence>
<accession>A0ABR1ZMP6</accession>
<name>A0ABR1ZMP6_9ROSI</name>
<comment type="caution">
    <text evidence="2">The sequence shown here is derived from an EMBL/GenBank/DDBJ whole genome shotgun (WGS) entry which is preliminary data.</text>
</comment>
<gene>
    <name evidence="2" type="ORF">V6N12_067095</name>
</gene>
<evidence type="ECO:0000256" key="1">
    <source>
        <dbReference type="SAM" id="MobiDB-lite"/>
    </source>
</evidence>
<evidence type="ECO:0000313" key="2">
    <source>
        <dbReference type="EMBL" id="KAK8481901.1"/>
    </source>
</evidence>